<keyword evidence="4" id="KW-1185">Reference proteome</keyword>
<evidence type="ECO:0000259" key="2">
    <source>
        <dbReference type="PROSITE" id="PS51840"/>
    </source>
</evidence>
<feature type="compositionally biased region" description="Polar residues" evidence="1">
    <location>
        <begin position="209"/>
        <end position="243"/>
    </location>
</feature>
<accession>A0A498HPP2</accession>
<evidence type="ECO:0000256" key="1">
    <source>
        <dbReference type="SAM" id="MobiDB-lite"/>
    </source>
</evidence>
<feature type="domain" description="C2 NT-type" evidence="2">
    <location>
        <begin position="7"/>
        <end position="158"/>
    </location>
</feature>
<proteinExistence type="predicted"/>
<dbReference type="InterPro" id="IPR021827">
    <property type="entry name" value="Nup186/Nup192/Nup205"/>
</dbReference>
<dbReference type="PROSITE" id="PS51840">
    <property type="entry name" value="C2_NT"/>
    <property type="match status" value="1"/>
</dbReference>
<feature type="compositionally biased region" description="Polar residues" evidence="1">
    <location>
        <begin position="1203"/>
        <end position="1213"/>
    </location>
</feature>
<organism evidence="3 4">
    <name type="scientific">Malus domestica</name>
    <name type="common">Apple</name>
    <name type="synonym">Pyrus malus</name>
    <dbReference type="NCBI Taxonomy" id="3750"/>
    <lineage>
        <taxon>Eukaryota</taxon>
        <taxon>Viridiplantae</taxon>
        <taxon>Streptophyta</taxon>
        <taxon>Embryophyta</taxon>
        <taxon>Tracheophyta</taxon>
        <taxon>Spermatophyta</taxon>
        <taxon>Magnoliopsida</taxon>
        <taxon>eudicotyledons</taxon>
        <taxon>Gunneridae</taxon>
        <taxon>Pentapetalae</taxon>
        <taxon>rosids</taxon>
        <taxon>fabids</taxon>
        <taxon>Rosales</taxon>
        <taxon>Rosaceae</taxon>
        <taxon>Amygdaloideae</taxon>
        <taxon>Maleae</taxon>
        <taxon>Malus</taxon>
    </lineage>
</organism>
<dbReference type="GO" id="GO:0005643">
    <property type="term" value="C:nuclear pore"/>
    <property type="evidence" value="ECO:0007669"/>
    <property type="project" value="InterPro"/>
</dbReference>
<dbReference type="Pfam" id="PF10358">
    <property type="entry name" value="NT-C2"/>
    <property type="match status" value="1"/>
</dbReference>
<evidence type="ECO:0000313" key="4">
    <source>
        <dbReference type="Proteomes" id="UP000290289"/>
    </source>
</evidence>
<sequence>MVLGIRSKSRKSAAVEVDYLIHVQELKPWPSSQALRSVQSVMLQWENGDQVSGSCICNVGDGKIEFGESFTLPVTLYKEKSRKNAVRDTYQKNNLEFYLYEPRKDKGVKGQLLGSAEINLADYGIVVETRNVSTPLNWKKSFKSSAQTVLSVSIQPCGKPSSSLTPKSSLSREESLENEGTESVPGSVNDGTDEIASFTDDDVDDDVSSHPSHTVNSSAVETTVSSSPSGEKNVLESTANGTRRTYGEPAAQSIAAPASTGVTPVVKALEHQNGSSSPLSSIGSSSILLNSANDRASLPNSSKESASMPILKKSITHSVHSASSPFGYQDSHQESGYHNFKDNRIHITRSNRSARVHENAQDLIKDNIVRNHAAEGSSSSMSIQEDTNSTFASNAYSQAFREDGHLLKANQYTFDDKLASRFSQDATRKQVRLKSETFTPSRRVVGVQGSKVKSNELKHVKSVQLPLVSAQNNRQSSNNELLEKSKEAETQDAYVHGRISATSEREQKTVSFSDGKVDLESTIELLKEELREAAAVEIGLYSVAAEHGSHTNKIHAPARRLSRFYFHACKTSFGAKKENAARAAITGLILVSKACGNDVARLTFWLSNSIVLRAIISQSLPCSKVGVEGVLKAKNGFLPHKEENNCTLESFDDWEDPQIFMAALERFEGWIFSRIVESVWWQNMTPYMQSAVAKGSSSRKANGRKHGLGGHEQGNFSMELWKKAFKDACERLCPARAVGHECGCLPLLARLVMEQLVDRLDVAMFNAILRENAEEMPTDPVSDPISDSKVLPIPAGKSSFGAGAQLKNAIGSWSRWLTDLFGIDDTDAPDDNTELSDHKGQECPTSFKAFRLLNALSDLMMLPFDMLADKSTRKEACPTFGASLIKRVIYNFVPDEFCPDPIPTAVFEALDYEENSEAKTDSAGSFPCNANPTIYSPPPAASLLSIIGEVGSLTLSRSGSSVLKKSYTSDDELDELDSPMTSIIIDNSPFSPSPLAANSTPKWKGGRNSVRYQLLREESTTQINMISPRKRPLHTCAVSILLVAHRAFTIAQGLNGPLGFIIKIAARLVTLAGTLAYALQYQWLTLAILSFIDDRILALEDMIERFYPPSHFVFDKIDDLVQVTESLPGKFDNAVGKILAHFHHVSFLDWTLVRAISLLNFVAATLNYWRMSNCTREKEIKVDASRNIDRNRGPCSVHEADWSTPNGNKNNAAASGDKINKGNTYSSPRRGVTYKEVLLQKGTNNGGIGKKEENKVNNKEEVESSVADDDSETNSKDDDLLELFESAWLMTSPGKNKEKYAPRSVSFIF</sequence>
<dbReference type="STRING" id="3750.A0A498HPP2"/>
<dbReference type="PANTHER" id="PTHR31344">
    <property type="entry name" value="NUCLEAR PORE COMPLEX PROTEIN NUP205"/>
    <property type="match status" value="1"/>
</dbReference>
<reference evidence="3 4" key="1">
    <citation type="submission" date="2018-10" db="EMBL/GenBank/DDBJ databases">
        <title>A high-quality apple genome assembly.</title>
        <authorList>
            <person name="Hu J."/>
        </authorList>
    </citation>
    <scope>NUCLEOTIDE SEQUENCE [LARGE SCALE GENOMIC DNA]</scope>
    <source>
        <strain evidence="4">cv. HFTH1</strain>
        <tissue evidence="3">Young leaf</tissue>
    </source>
</reference>
<dbReference type="Proteomes" id="UP000290289">
    <property type="component" value="Chromosome 16"/>
</dbReference>
<dbReference type="EMBL" id="RDQH01000342">
    <property type="protein sequence ID" value="RXH72274.1"/>
    <property type="molecule type" value="Genomic_DNA"/>
</dbReference>
<dbReference type="InterPro" id="IPR019448">
    <property type="entry name" value="NT-C2"/>
</dbReference>
<comment type="caution">
    <text evidence="3">The sequence shown here is derived from an EMBL/GenBank/DDBJ whole genome shotgun (WGS) entry which is preliminary data.</text>
</comment>
<name>A0A498HPP2_MALDO</name>
<feature type="compositionally biased region" description="Basic and acidic residues" evidence="1">
    <location>
        <begin position="1249"/>
        <end position="1262"/>
    </location>
</feature>
<feature type="region of interest" description="Disordered" evidence="1">
    <location>
        <begin position="1193"/>
        <end position="1228"/>
    </location>
</feature>
<dbReference type="PANTHER" id="PTHR31344:SF13">
    <property type="entry name" value="EEIG1_EHBP1 PROTEIN AMINO-TERMINAL DOMAIN PROTEIN"/>
    <property type="match status" value="1"/>
</dbReference>
<protein>
    <recommendedName>
        <fullName evidence="2">C2 NT-type domain-containing protein</fullName>
    </recommendedName>
</protein>
<feature type="compositionally biased region" description="Low complexity" evidence="1">
    <location>
        <begin position="159"/>
        <end position="169"/>
    </location>
</feature>
<feature type="region of interest" description="Disordered" evidence="1">
    <location>
        <begin position="155"/>
        <end position="255"/>
    </location>
</feature>
<gene>
    <name evidence="3" type="ORF">DVH24_033812</name>
</gene>
<feature type="region of interest" description="Disordered" evidence="1">
    <location>
        <begin position="1243"/>
        <end position="1277"/>
    </location>
</feature>
<evidence type="ECO:0000313" key="3">
    <source>
        <dbReference type="EMBL" id="RXH72274.1"/>
    </source>
</evidence>